<evidence type="ECO:0000313" key="8">
    <source>
        <dbReference type="Proteomes" id="UP000285301"/>
    </source>
</evidence>
<evidence type="ECO:0000313" key="7">
    <source>
        <dbReference type="EMBL" id="RWS05764.1"/>
    </source>
</evidence>
<name>A0A3S3RW61_9ACAR</name>
<evidence type="ECO:0000313" key="6">
    <source>
        <dbReference type="EMBL" id="RWS05661.1"/>
    </source>
</evidence>
<dbReference type="EMBL" id="NCKU01004648">
    <property type="protein sequence ID" value="RWS05661.1"/>
    <property type="molecule type" value="Genomic_DNA"/>
</dbReference>
<organism evidence="6 8">
    <name type="scientific">Dinothrombium tinctorium</name>
    <dbReference type="NCBI Taxonomy" id="1965070"/>
    <lineage>
        <taxon>Eukaryota</taxon>
        <taxon>Metazoa</taxon>
        <taxon>Ecdysozoa</taxon>
        <taxon>Arthropoda</taxon>
        <taxon>Chelicerata</taxon>
        <taxon>Arachnida</taxon>
        <taxon>Acari</taxon>
        <taxon>Acariformes</taxon>
        <taxon>Trombidiformes</taxon>
        <taxon>Prostigmata</taxon>
        <taxon>Anystina</taxon>
        <taxon>Parasitengona</taxon>
        <taxon>Trombidioidea</taxon>
        <taxon>Trombidiidae</taxon>
        <taxon>Dinothrombium</taxon>
    </lineage>
</organism>
<dbReference type="STRING" id="1965070.A0A3S3RW61"/>
<evidence type="ECO:0000256" key="4">
    <source>
        <dbReference type="ARBA" id="ARBA00022758"/>
    </source>
</evidence>
<reference evidence="6" key="2">
    <citation type="submission" date="2018-11" db="EMBL/GenBank/DDBJ databases">
        <title>Trombidioid mite genomics.</title>
        <authorList>
            <person name="Dong X."/>
        </authorList>
    </citation>
    <scope>NUCLEOTIDE SEQUENCE</scope>
    <source>
        <strain evidence="6">UoL-WK</strain>
    </source>
</reference>
<dbReference type="EMBL" id="NCKU01004657">
    <property type="protein sequence ID" value="RWS05637.1"/>
    <property type="molecule type" value="Genomic_DNA"/>
</dbReference>
<comment type="similarity">
    <text evidence="1">Belongs to the ODC antizyme family.</text>
</comment>
<sequence>MMSNDSSDSNFSNLRTLYVNPAVAGVACGEKSSLSLSALLPMRHFRVNLASIKSSPLAEEVGTANNALIKQYTPAEILKLSLENGLRLTFVSCATTGLSTNKWDAVLWRRNIYLQVPNGLPVDASKEAFVALLDYAEEMSCDNVLICLPKNRPERNAWMRMFMFFGFVTLPPNHPLTPMETSDDLVFMAYNIE</sequence>
<proteinExistence type="inferred from homology"/>
<dbReference type="InterPro" id="IPR002993">
    <property type="entry name" value="ODC_AZ"/>
</dbReference>
<evidence type="ECO:0000313" key="5">
    <source>
        <dbReference type="EMBL" id="RWS05637.1"/>
    </source>
</evidence>
<dbReference type="SUPFAM" id="SSF55729">
    <property type="entry name" value="Acyl-CoA N-acyltransferases (Nat)"/>
    <property type="match status" value="1"/>
</dbReference>
<dbReference type="Gene3D" id="3.40.630.60">
    <property type="match status" value="1"/>
</dbReference>
<comment type="subunit">
    <text evidence="2">Interacts with ODC1 and thereby sterically blocks ODC homodimerization.</text>
</comment>
<evidence type="ECO:0000256" key="2">
    <source>
        <dbReference type="ARBA" id="ARBA00011836"/>
    </source>
</evidence>
<evidence type="ECO:0000256" key="1">
    <source>
        <dbReference type="ARBA" id="ARBA00008796"/>
    </source>
</evidence>
<dbReference type="OrthoDB" id="5959761at2759"/>
<dbReference type="GO" id="GO:0075523">
    <property type="term" value="P:viral translational frameshifting"/>
    <property type="evidence" value="ECO:0007669"/>
    <property type="project" value="UniProtKB-KW"/>
</dbReference>
<accession>A0A3S3RW61</accession>
<evidence type="ECO:0000256" key="3">
    <source>
        <dbReference type="ARBA" id="ARBA00017712"/>
    </source>
</evidence>
<dbReference type="PANTHER" id="PTHR10279:SF10">
    <property type="entry name" value="ORNITHINE DECARBOXYLASE ANTIZYME"/>
    <property type="match status" value="1"/>
</dbReference>
<comment type="caution">
    <text evidence="6">The sequence shown here is derived from an EMBL/GenBank/DDBJ whole genome shotgun (WGS) entry which is preliminary data.</text>
</comment>
<dbReference type="Proteomes" id="UP000285301">
    <property type="component" value="Unassembled WGS sequence"/>
</dbReference>
<dbReference type="InterPro" id="IPR038581">
    <property type="entry name" value="ODC_AZ_sf"/>
</dbReference>
<keyword evidence="4" id="KW-0688">Ribosomal frameshifting</keyword>
<dbReference type="PANTHER" id="PTHR10279">
    <property type="entry name" value="ORNITHINE DECARBOXYLASE ANTIZYME"/>
    <property type="match status" value="1"/>
</dbReference>
<reference evidence="6 8" key="1">
    <citation type="journal article" date="2018" name="Gigascience">
        <title>Genomes of trombidid mites reveal novel predicted allergens and laterally-transferred genes associated with secondary metabolism.</title>
        <authorList>
            <person name="Dong X."/>
            <person name="Chaisiri K."/>
            <person name="Xia D."/>
            <person name="Armstrong S.D."/>
            <person name="Fang Y."/>
            <person name="Donnelly M.J."/>
            <person name="Kadowaki T."/>
            <person name="McGarry J.W."/>
            <person name="Darby A.C."/>
            <person name="Makepeace B.L."/>
        </authorList>
    </citation>
    <scope>NUCLEOTIDE SEQUENCE [LARGE SCALE GENOMIC DNA]</scope>
    <source>
        <strain evidence="6">UoL-WK</strain>
    </source>
</reference>
<protein>
    <recommendedName>
        <fullName evidence="3">Ornithine decarboxylase antizyme</fullName>
    </recommendedName>
</protein>
<keyword evidence="8" id="KW-1185">Reference proteome</keyword>
<dbReference type="GO" id="GO:0045732">
    <property type="term" value="P:positive regulation of protein catabolic process"/>
    <property type="evidence" value="ECO:0007669"/>
    <property type="project" value="TreeGrafter"/>
</dbReference>
<dbReference type="EMBL" id="NCKU01004562">
    <property type="protein sequence ID" value="RWS05764.1"/>
    <property type="molecule type" value="Genomic_DNA"/>
</dbReference>
<dbReference type="GO" id="GO:0008073">
    <property type="term" value="F:ornithine decarboxylase inhibitor activity"/>
    <property type="evidence" value="ECO:0007669"/>
    <property type="project" value="InterPro"/>
</dbReference>
<dbReference type="GO" id="GO:0005634">
    <property type="term" value="C:nucleus"/>
    <property type="evidence" value="ECO:0007669"/>
    <property type="project" value="TreeGrafter"/>
</dbReference>
<dbReference type="Pfam" id="PF02100">
    <property type="entry name" value="ODC_AZ"/>
    <property type="match status" value="1"/>
</dbReference>
<dbReference type="GO" id="GO:0005737">
    <property type="term" value="C:cytoplasm"/>
    <property type="evidence" value="ECO:0007669"/>
    <property type="project" value="TreeGrafter"/>
</dbReference>
<dbReference type="AlphaFoldDB" id="A0A3S3RW61"/>
<gene>
    <name evidence="5" type="ORF">B4U79_04265</name>
    <name evidence="7" type="ORF">B4U79_08624</name>
    <name evidence="6" type="ORF">B4U79_10148</name>
</gene>
<dbReference type="InterPro" id="IPR016181">
    <property type="entry name" value="Acyl_CoA_acyltransferase"/>
</dbReference>